<evidence type="ECO:0000259" key="1">
    <source>
        <dbReference type="Pfam" id="PF22749"/>
    </source>
</evidence>
<gene>
    <name evidence="2" type="ORF">A1O5_06246</name>
</gene>
<name>W9WQH8_9EURO</name>
<dbReference type="PANTHER" id="PTHR21357:SF4">
    <property type="entry name" value="FAM172 FAMILY PROTEIN HOMOLOG CG10038"/>
    <property type="match status" value="1"/>
</dbReference>
<dbReference type="Pfam" id="PF22749">
    <property type="entry name" value="Arb2"/>
    <property type="match status" value="1"/>
</dbReference>
<dbReference type="PANTHER" id="PTHR21357">
    <property type="entry name" value="FAM172 FAMILY PROTEIN HOMOLOG CG10038"/>
    <property type="match status" value="1"/>
</dbReference>
<proteinExistence type="predicted"/>
<dbReference type="STRING" id="1182543.W9WQH8"/>
<dbReference type="GO" id="GO:0031048">
    <property type="term" value="P:regulatory ncRNA-mediated heterochromatin formation"/>
    <property type="evidence" value="ECO:0007669"/>
    <property type="project" value="TreeGrafter"/>
</dbReference>
<sequence>MFRRLPHTLPADPVFEPDLAKLGFFINGEDVVRSIRSPDRKYQYKINRNDRWNEVHKSAIHQIIKDRLSNLGCKTVRLPLGASEAENHVPILVSKDIATKARVTVFFGERNIEPGILSWRMIGEAGINRGSLVEFANALLFVPVPETASTSTSTTAPAPPIATSPSTSGLIVANPCQLLWYRGGGRAVSAHEWTCLPRPSAVHDAPRVDAVKNRIPGNRDYVEHVSYVFEQVIPSLVVKEAKVDVIGLEYTGSAALEYLAEHWDSWSSRINGISLVTPQHRIADVIANGAPSDFVTFISKRCRAYFVSPSPIETPIAGREEVGCNCYASGEHLYQENTMMRCWRHMLDWFDMLYVNPEYEEAEFEVMEQDEEVKLGW</sequence>
<dbReference type="AlphaFoldDB" id="W9WQH8"/>
<reference evidence="2 3" key="1">
    <citation type="submission" date="2013-03" db="EMBL/GenBank/DDBJ databases">
        <title>The Genome Sequence of Cladophialophora psammophila CBS 110553.</title>
        <authorList>
            <consortium name="The Broad Institute Genomics Platform"/>
            <person name="Cuomo C."/>
            <person name="de Hoog S."/>
            <person name="Gorbushina A."/>
            <person name="Walker B."/>
            <person name="Young S.K."/>
            <person name="Zeng Q."/>
            <person name="Gargeya S."/>
            <person name="Fitzgerald M."/>
            <person name="Haas B."/>
            <person name="Abouelleil A."/>
            <person name="Allen A.W."/>
            <person name="Alvarado L."/>
            <person name="Arachchi H.M."/>
            <person name="Berlin A.M."/>
            <person name="Chapman S.B."/>
            <person name="Gainer-Dewar J."/>
            <person name="Goldberg J."/>
            <person name="Griggs A."/>
            <person name="Gujja S."/>
            <person name="Hansen M."/>
            <person name="Howarth C."/>
            <person name="Imamovic A."/>
            <person name="Ireland A."/>
            <person name="Larimer J."/>
            <person name="McCowan C."/>
            <person name="Murphy C."/>
            <person name="Pearson M."/>
            <person name="Poon T.W."/>
            <person name="Priest M."/>
            <person name="Roberts A."/>
            <person name="Saif S."/>
            <person name="Shea T."/>
            <person name="Sisk P."/>
            <person name="Sykes S."/>
            <person name="Wortman J."/>
            <person name="Nusbaum C."/>
            <person name="Birren B."/>
        </authorList>
    </citation>
    <scope>NUCLEOTIDE SEQUENCE [LARGE SCALE GENOMIC DNA]</scope>
    <source>
        <strain evidence="2 3">CBS 110553</strain>
    </source>
</reference>
<dbReference type="EMBL" id="AMGX01000009">
    <property type="protein sequence ID" value="EXJ70178.1"/>
    <property type="molecule type" value="Genomic_DNA"/>
</dbReference>
<feature type="domain" description="Arb2" evidence="1">
    <location>
        <begin position="15"/>
        <end position="311"/>
    </location>
</feature>
<dbReference type="HOGENOM" id="CLU_027515_0_0_1"/>
<protein>
    <recommendedName>
        <fullName evidence="1">Arb2 domain-containing protein</fullName>
    </recommendedName>
</protein>
<dbReference type="GO" id="GO:0035197">
    <property type="term" value="F:siRNA binding"/>
    <property type="evidence" value="ECO:0007669"/>
    <property type="project" value="TreeGrafter"/>
</dbReference>
<dbReference type="Proteomes" id="UP000019471">
    <property type="component" value="Unassembled WGS sequence"/>
</dbReference>
<dbReference type="InterPro" id="IPR053858">
    <property type="entry name" value="Arb2_dom"/>
</dbReference>
<dbReference type="GeneID" id="19190957"/>
<evidence type="ECO:0000313" key="3">
    <source>
        <dbReference type="Proteomes" id="UP000019471"/>
    </source>
</evidence>
<comment type="caution">
    <text evidence="2">The sequence shown here is derived from an EMBL/GenBank/DDBJ whole genome shotgun (WGS) entry which is preliminary data.</text>
</comment>
<dbReference type="InterPro" id="IPR048263">
    <property type="entry name" value="Arb2"/>
</dbReference>
<keyword evidence="3" id="KW-1185">Reference proteome</keyword>
<evidence type="ECO:0000313" key="2">
    <source>
        <dbReference type="EMBL" id="EXJ70178.1"/>
    </source>
</evidence>
<dbReference type="RefSeq" id="XP_007745030.1">
    <property type="nucleotide sequence ID" value="XM_007746840.1"/>
</dbReference>
<dbReference type="GO" id="GO:0005634">
    <property type="term" value="C:nucleus"/>
    <property type="evidence" value="ECO:0007669"/>
    <property type="project" value="TreeGrafter"/>
</dbReference>
<dbReference type="eggNOG" id="ENOG502SGUN">
    <property type="taxonomic scope" value="Eukaryota"/>
</dbReference>
<accession>W9WQH8</accession>
<dbReference type="OrthoDB" id="421951at2759"/>
<organism evidence="2 3">
    <name type="scientific">Cladophialophora psammophila CBS 110553</name>
    <dbReference type="NCBI Taxonomy" id="1182543"/>
    <lineage>
        <taxon>Eukaryota</taxon>
        <taxon>Fungi</taxon>
        <taxon>Dikarya</taxon>
        <taxon>Ascomycota</taxon>
        <taxon>Pezizomycotina</taxon>
        <taxon>Eurotiomycetes</taxon>
        <taxon>Chaetothyriomycetidae</taxon>
        <taxon>Chaetothyriales</taxon>
        <taxon>Herpotrichiellaceae</taxon>
        <taxon>Cladophialophora</taxon>
    </lineage>
</organism>